<evidence type="ECO:0000256" key="10">
    <source>
        <dbReference type="SAM" id="MobiDB-lite"/>
    </source>
</evidence>
<reference evidence="11 12" key="1">
    <citation type="submission" date="2018-02" db="EMBL/GenBank/DDBJ databases">
        <title>The genomes of Aspergillus section Nigri reveals drivers in fungal speciation.</title>
        <authorList>
            <consortium name="DOE Joint Genome Institute"/>
            <person name="Vesth T.C."/>
            <person name="Nybo J."/>
            <person name="Theobald S."/>
            <person name="Brandl J."/>
            <person name="Frisvad J.C."/>
            <person name="Nielsen K.F."/>
            <person name="Lyhne E.K."/>
            <person name="Kogle M.E."/>
            <person name="Kuo A."/>
            <person name="Riley R."/>
            <person name="Clum A."/>
            <person name="Nolan M."/>
            <person name="Lipzen A."/>
            <person name="Salamov A."/>
            <person name="Henrissat B."/>
            <person name="Wiebenga A."/>
            <person name="De vries R.P."/>
            <person name="Grigoriev I.V."/>
            <person name="Mortensen U.H."/>
            <person name="Andersen M.R."/>
            <person name="Baker S.E."/>
        </authorList>
    </citation>
    <scope>NUCLEOTIDE SEQUENCE [LARGE SCALE GENOMIC DNA]</scope>
    <source>
        <strain evidence="11 12">CBS 114.80</strain>
    </source>
</reference>
<dbReference type="PIRSF" id="PIRSF016305">
    <property type="entry name" value="LCM_mtfrase"/>
    <property type="match status" value="1"/>
</dbReference>
<feature type="region of interest" description="Disordered" evidence="10">
    <location>
        <begin position="1"/>
        <end position="54"/>
    </location>
</feature>
<accession>A0A2V5HZC9</accession>
<dbReference type="InterPro" id="IPR016651">
    <property type="entry name" value="LCMT1"/>
</dbReference>
<evidence type="ECO:0000256" key="2">
    <source>
        <dbReference type="ARBA" id="ARBA00010703"/>
    </source>
</evidence>
<sequence length="431" mass="46441">MSASQIPNLNTLRRGGGRGRLRGRGGGDFGSEAPSRRGGSSTKDRVVQGTDNDASVSRLSAVNLGYLDDPFASALTPPGQETRRLPIINRGTYVRTTTIDHLLAQFLHPCPTPTHPPDSPQTPTSTPTPTPKAKQIISLGAGSDTRIFRLLASLPPHTHPHPHPEETIIYHELDFPSNTAAKIRAIRAAPHLQRAVGDPENVTVSPAADALHTPHYHLHPIDLRQLAAVASSPCPVAKENLQALLPGLDPSLPTVLISECCLIYLEPEEARRVVEFFVQVFDAPAVEGQAGAGGAGAAAETGAGAAALGIIVYEPIRPDDAFGRTMVANLATRGIQLQTLHRYASLAAQRARLRAHGFRDGQAAADVDFLWERWVAAAEKERVAGLEMLDEMEEWRLLARHYCVAWGWREGLAGGQPVFEGWRALEGQGED</sequence>
<evidence type="ECO:0000313" key="12">
    <source>
        <dbReference type="Proteomes" id="UP000248817"/>
    </source>
</evidence>
<keyword evidence="7 8" id="KW-0949">S-adenosyl-L-methionine</keyword>
<organism evidence="11 12">
    <name type="scientific">Aspergillus indologenus CBS 114.80</name>
    <dbReference type="NCBI Taxonomy" id="1450541"/>
    <lineage>
        <taxon>Eukaryota</taxon>
        <taxon>Fungi</taxon>
        <taxon>Dikarya</taxon>
        <taxon>Ascomycota</taxon>
        <taxon>Pezizomycotina</taxon>
        <taxon>Eurotiomycetes</taxon>
        <taxon>Eurotiomycetidae</taxon>
        <taxon>Eurotiales</taxon>
        <taxon>Aspergillaceae</taxon>
        <taxon>Aspergillus</taxon>
        <taxon>Aspergillus subgen. Circumdati</taxon>
    </lineage>
</organism>
<comment type="similarity">
    <text evidence="2 8">Belongs to the methyltransferase superfamily. LCMT family.</text>
</comment>
<dbReference type="InterPro" id="IPR007213">
    <property type="entry name" value="Ppm1/Ppm2/Tcmp"/>
</dbReference>
<evidence type="ECO:0000256" key="7">
    <source>
        <dbReference type="ARBA" id="ARBA00022691"/>
    </source>
</evidence>
<evidence type="ECO:0000256" key="5">
    <source>
        <dbReference type="ARBA" id="ARBA00022603"/>
    </source>
</evidence>
<dbReference type="AlphaFoldDB" id="A0A2V5HZC9"/>
<dbReference type="PANTHER" id="PTHR13600:SF21">
    <property type="entry name" value="LEUCINE CARBOXYL METHYLTRANSFERASE 1"/>
    <property type="match status" value="1"/>
</dbReference>
<evidence type="ECO:0000256" key="4">
    <source>
        <dbReference type="ARBA" id="ARBA00017497"/>
    </source>
</evidence>
<evidence type="ECO:0000256" key="8">
    <source>
        <dbReference type="PIRNR" id="PIRNR016305"/>
    </source>
</evidence>
<name>A0A2V5HZC9_9EURO</name>
<dbReference type="EC" id="2.1.1.233" evidence="3 8"/>
<dbReference type="Proteomes" id="UP000248817">
    <property type="component" value="Unassembled WGS sequence"/>
</dbReference>
<evidence type="ECO:0000313" key="11">
    <source>
        <dbReference type="EMBL" id="PYI29839.1"/>
    </source>
</evidence>
<dbReference type="GO" id="GO:0018423">
    <property type="term" value="F:protein C-terminal leucine carboxyl O-methyltransferase activity"/>
    <property type="evidence" value="ECO:0007669"/>
    <property type="project" value="UniProtKB-EC"/>
</dbReference>
<feature type="region of interest" description="Disordered" evidence="10">
    <location>
        <begin position="108"/>
        <end position="133"/>
    </location>
</feature>
<protein>
    <recommendedName>
        <fullName evidence="4 8">Leucine carboxyl methyltransferase 1</fullName>
        <ecNumber evidence="3 8">2.1.1.233</ecNumber>
    </recommendedName>
</protein>
<dbReference type="InterPro" id="IPR029063">
    <property type="entry name" value="SAM-dependent_MTases_sf"/>
</dbReference>
<evidence type="ECO:0000256" key="3">
    <source>
        <dbReference type="ARBA" id="ARBA00012834"/>
    </source>
</evidence>
<feature type="binding site" evidence="9">
    <location>
        <position position="140"/>
    </location>
    <ligand>
        <name>S-adenosyl-L-methionine</name>
        <dbReference type="ChEBI" id="CHEBI:59789"/>
    </ligand>
</feature>
<feature type="binding site" evidence="9">
    <location>
        <begin position="222"/>
        <end position="223"/>
    </location>
    <ligand>
        <name>S-adenosyl-L-methionine</name>
        <dbReference type="ChEBI" id="CHEBI:59789"/>
    </ligand>
</feature>
<dbReference type="SUPFAM" id="SSF53335">
    <property type="entry name" value="S-adenosyl-L-methionine-dependent methyltransferases"/>
    <property type="match status" value="1"/>
</dbReference>
<dbReference type="PANTHER" id="PTHR13600">
    <property type="entry name" value="LEUCINE CARBOXYL METHYLTRANSFERASE"/>
    <property type="match status" value="1"/>
</dbReference>
<dbReference type="Gene3D" id="3.40.50.150">
    <property type="entry name" value="Vaccinia Virus protein VP39"/>
    <property type="match status" value="1"/>
</dbReference>
<dbReference type="Pfam" id="PF04072">
    <property type="entry name" value="LCM"/>
    <property type="match status" value="1"/>
</dbReference>
<evidence type="ECO:0000256" key="6">
    <source>
        <dbReference type="ARBA" id="ARBA00022679"/>
    </source>
</evidence>
<proteinExistence type="inferred from homology"/>
<feature type="compositionally biased region" description="Polar residues" evidence="10">
    <location>
        <begin position="1"/>
        <end position="11"/>
    </location>
</feature>
<keyword evidence="12" id="KW-1185">Reference proteome</keyword>
<feature type="binding site" evidence="9">
    <location>
        <position position="95"/>
    </location>
    <ligand>
        <name>S-adenosyl-L-methionine</name>
        <dbReference type="ChEBI" id="CHEBI:59789"/>
    </ligand>
</feature>
<comment type="catalytic activity">
    <reaction evidence="1 8">
        <text>[phosphatase 2A protein]-C-terminal L-leucine + S-adenosyl-L-methionine = [phosphatase 2A protein]-C-terminal L-leucine methyl ester + S-adenosyl-L-homocysteine</text>
        <dbReference type="Rhea" id="RHEA:48544"/>
        <dbReference type="Rhea" id="RHEA-COMP:12134"/>
        <dbReference type="Rhea" id="RHEA-COMP:12135"/>
        <dbReference type="ChEBI" id="CHEBI:57856"/>
        <dbReference type="ChEBI" id="CHEBI:59789"/>
        <dbReference type="ChEBI" id="CHEBI:90516"/>
        <dbReference type="ChEBI" id="CHEBI:90517"/>
        <dbReference type="EC" id="2.1.1.233"/>
    </reaction>
</comment>
<gene>
    <name evidence="11" type="ORF">BP00DRAFT_399930</name>
</gene>
<feature type="compositionally biased region" description="Pro residues" evidence="10">
    <location>
        <begin position="110"/>
        <end position="130"/>
    </location>
</feature>
<keyword evidence="5 8" id="KW-0489">Methyltransferase</keyword>
<dbReference type="GO" id="GO:0032259">
    <property type="term" value="P:methylation"/>
    <property type="evidence" value="ECO:0007669"/>
    <property type="project" value="UniProtKB-KW"/>
</dbReference>
<keyword evidence="6 8" id="KW-0808">Transferase</keyword>
<evidence type="ECO:0000256" key="1">
    <source>
        <dbReference type="ARBA" id="ARBA00000724"/>
    </source>
</evidence>
<comment type="function">
    <text evidence="8">Methylates the carboxyl group of the C-terminal leucine residue of protein phosphatase 2A catalytic subunits to form alpha-leucine ester residues.</text>
</comment>
<feature type="binding site" evidence="9">
    <location>
        <position position="259"/>
    </location>
    <ligand>
        <name>S-adenosyl-L-methionine</name>
        <dbReference type="ChEBI" id="CHEBI:59789"/>
    </ligand>
</feature>
<evidence type="ECO:0000256" key="9">
    <source>
        <dbReference type="PIRSR" id="PIRSR016305-1"/>
    </source>
</evidence>
<dbReference type="EMBL" id="KZ825525">
    <property type="protein sequence ID" value="PYI29839.1"/>
    <property type="molecule type" value="Genomic_DNA"/>
</dbReference>